<keyword evidence="3" id="KW-0156">Chromatin regulator</keyword>
<comment type="similarity">
    <text evidence="2">Belongs to the EAF7 family.</text>
</comment>
<evidence type="ECO:0000256" key="6">
    <source>
        <dbReference type="ARBA" id="ARBA00023242"/>
    </source>
</evidence>
<dbReference type="AlphaFoldDB" id="A0ABD1Y2V3"/>
<dbReference type="InterPro" id="IPR012423">
    <property type="entry name" value="Eaf7/MRGBP"/>
</dbReference>
<dbReference type="GO" id="GO:0005634">
    <property type="term" value="C:nucleus"/>
    <property type="evidence" value="ECO:0007669"/>
    <property type="project" value="UniProtKB-SubCell"/>
</dbReference>
<name>A0ABD1Y2V3_9MARC</name>
<evidence type="ECO:0000256" key="2">
    <source>
        <dbReference type="ARBA" id="ARBA00007117"/>
    </source>
</evidence>
<comment type="caution">
    <text evidence="7">The sequence shown here is derived from an EMBL/GenBank/DDBJ whole genome shotgun (WGS) entry which is preliminary data.</text>
</comment>
<dbReference type="Pfam" id="PF07904">
    <property type="entry name" value="Eaf7"/>
    <property type="match status" value="1"/>
</dbReference>
<dbReference type="PANTHER" id="PTHR13581:SF5">
    <property type="entry name" value="MRG_MORF4L-BINDING PROTEIN"/>
    <property type="match status" value="1"/>
</dbReference>
<protein>
    <submittedName>
        <fullName evidence="7">Uncharacterized protein</fullName>
    </submittedName>
</protein>
<evidence type="ECO:0000256" key="4">
    <source>
        <dbReference type="ARBA" id="ARBA00023015"/>
    </source>
</evidence>
<keyword evidence="8" id="KW-1185">Reference proteome</keyword>
<evidence type="ECO:0000256" key="5">
    <source>
        <dbReference type="ARBA" id="ARBA00023163"/>
    </source>
</evidence>
<evidence type="ECO:0000256" key="3">
    <source>
        <dbReference type="ARBA" id="ARBA00022853"/>
    </source>
</evidence>
<dbReference type="GO" id="GO:0006325">
    <property type="term" value="P:chromatin organization"/>
    <property type="evidence" value="ECO:0007669"/>
    <property type="project" value="UniProtKB-KW"/>
</dbReference>
<dbReference type="PANTHER" id="PTHR13581">
    <property type="entry name" value="MRG-BINDING PROTEIN"/>
    <property type="match status" value="1"/>
</dbReference>
<sequence length="105" mass="12297">MGLKKTNELQQVEVELRLLEALEIYHPTKLLGMHRHFVLYGLMENLQRRLNHHFTAEEILGLLDRFYNLELLKPDEEEMDFLNQEEEFSLPASVLSVKEGSRGSS</sequence>
<evidence type="ECO:0000256" key="1">
    <source>
        <dbReference type="ARBA" id="ARBA00004123"/>
    </source>
</evidence>
<organism evidence="7 8">
    <name type="scientific">Riccia fluitans</name>
    <dbReference type="NCBI Taxonomy" id="41844"/>
    <lineage>
        <taxon>Eukaryota</taxon>
        <taxon>Viridiplantae</taxon>
        <taxon>Streptophyta</taxon>
        <taxon>Embryophyta</taxon>
        <taxon>Marchantiophyta</taxon>
        <taxon>Marchantiopsida</taxon>
        <taxon>Marchantiidae</taxon>
        <taxon>Marchantiales</taxon>
        <taxon>Ricciaceae</taxon>
        <taxon>Riccia</taxon>
    </lineage>
</organism>
<comment type="subcellular location">
    <subcellularLocation>
        <location evidence="1">Nucleus</location>
    </subcellularLocation>
</comment>
<keyword evidence="6" id="KW-0539">Nucleus</keyword>
<accession>A0ABD1Y2V3</accession>
<evidence type="ECO:0000313" key="7">
    <source>
        <dbReference type="EMBL" id="KAL2621089.1"/>
    </source>
</evidence>
<dbReference type="EMBL" id="JBHFFA010000006">
    <property type="protein sequence ID" value="KAL2621089.1"/>
    <property type="molecule type" value="Genomic_DNA"/>
</dbReference>
<dbReference type="Proteomes" id="UP001605036">
    <property type="component" value="Unassembled WGS sequence"/>
</dbReference>
<keyword evidence="4" id="KW-0805">Transcription regulation</keyword>
<keyword evidence="5" id="KW-0804">Transcription</keyword>
<evidence type="ECO:0000313" key="8">
    <source>
        <dbReference type="Proteomes" id="UP001605036"/>
    </source>
</evidence>
<proteinExistence type="inferred from homology"/>
<reference evidence="7 8" key="1">
    <citation type="submission" date="2024-09" db="EMBL/GenBank/DDBJ databases">
        <title>Chromosome-scale assembly of Riccia fluitans.</title>
        <authorList>
            <person name="Paukszto L."/>
            <person name="Sawicki J."/>
            <person name="Karawczyk K."/>
            <person name="Piernik-Szablinska J."/>
            <person name="Szczecinska M."/>
            <person name="Mazdziarz M."/>
        </authorList>
    </citation>
    <scope>NUCLEOTIDE SEQUENCE [LARGE SCALE GENOMIC DNA]</scope>
    <source>
        <strain evidence="7">Rf_01</strain>
        <tissue evidence="7">Aerial parts of the thallus</tissue>
    </source>
</reference>
<gene>
    <name evidence="7" type="ORF">R1flu_001294</name>
</gene>